<dbReference type="AlphaFoldDB" id="A0AAY4ASL7"/>
<feature type="transmembrane region" description="Helical" evidence="6">
    <location>
        <begin position="85"/>
        <end position="107"/>
    </location>
</feature>
<sequence>MASECCLSFAKYFLFVFNLIFFFLGAFMLSMGVWICFAESSFFMAPPSYMSMSLLSLFLLAIGSLTTALGLTGCVGAIHEVKFMLAFYFILLTVLMAAQTVGGVLFITQRSLFESNLKNQMQDILTSYGNNESQLHHFEKTLDYIQKEAGCCGWKSPSEWNRIPCFCFILNATEPSITNISEICNCPLSGNELSRAPSECRTYPGCEMKVKDWLNNNMFLVMVVLFALIAVEVREERLCDVTLLNSNQHLQTINNFV</sequence>
<dbReference type="GeneTree" id="ENSGT00940000161485"/>
<dbReference type="PIRSF" id="PIRSF002419">
    <property type="entry name" value="Tetraspanin"/>
    <property type="match status" value="1"/>
</dbReference>
<evidence type="ECO:0000256" key="2">
    <source>
        <dbReference type="ARBA" id="ARBA00006840"/>
    </source>
</evidence>
<dbReference type="SUPFAM" id="SSF48652">
    <property type="entry name" value="Tetraspanin"/>
    <property type="match status" value="1"/>
</dbReference>
<comment type="caution">
    <text evidence="6">Lacks conserved residue(s) required for the propagation of feature annotation.</text>
</comment>
<dbReference type="Proteomes" id="UP000694580">
    <property type="component" value="Chromosome 8"/>
</dbReference>
<dbReference type="InterPro" id="IPR018499">
    <property type="entry name" value="Tetraspanin/Peripherin"/>
</dbReference>
<gene>
    <name evidence="7" type="primary">CD37</name>
</gene>
<protein>
    <recommendedName>
        <fullName evidence="6">Tetraspanin</fullName>
    </recommendedName>
</protein>
<evidence type="ECO:0000256" key="1">
    <source>
        <dbReference type="ARBA" id="ARBA00004141"/>
    </source>
</evidence>
<reference evidence="7" key="2">
    <citation type="submission" date="2025-08" db="UniProtKB">
        <authorList>
            <consortium name="Ensembl"/>
        </authorList>
    </citation>
    <scope>IDENTIFICATION</scope>
</reference>
<dbReference type="Ensembl" id="ENSDCDT00010012384.1">
    <property type="protein sequence ID" value="ENSDCDP00010011814.1"/>
    <property type="gene ID" value="ENSDCDG00010005263.1"/>
</dbReference>
<evidence type="ECO:0000256" key="4">
    <source>
        <dbReference type="ARBA" id="ARBA00022989"/>
    </source>
</evidence>
<dbReference type="PRINTS" id="PR00259">
    <property type="entry name" value="TMFOUR"/>
</dbReference>
<evidence type="ECO:0000256" key="5">
    <source>
        <dbReference type="ARBA" id="ARBA00023136"/>
    </source>
</evidence>
<dbReference type="GO" id="GO:0005886">
    <property type="term" value="C:plasma membrane"/>
    <property type="evidence" value="ECO:0007669"/>
    <property type="project" value="TreeGrafter"/>
</dbReference>
<evidence type="ECO:0000313" key="7">
    <source>
        <dbReference type="Ensembl" id="ENSDCDP00010011814.1"/>
    </source>
</evidence>
<evidence type="ECO:0000256" key="6">
    <source>
        <dbReference type="RuleBase" id="RU361218"/>
    </source>
</evidence>
<dbReference type="InterPro" id="IPR000301">
    <property type="entry name" value="Tetraspanin_animals"/>
</dbReference>
<proteinExistence type="inferred from homology"/>
<comment type="similarity">
    <text evidence="2 6">Belongs to the tetraspanin (TM4SF) family.</text>
</comment>
<evidence type="ECO:0000313" key="8">
    <source>
        <dbReference type="Proteomes" id="UP000694580"/>
    </source>
</evidence>
<dbReference type="PANTHER" id="PTHR19282">
    <property type="entry name" value="TETRASPANIN"/>
    <property type="match status" value="1"/>
</dbReference>
<reference evidence="7" key="3">
    <citation type="submission" date="2025-09" db="UniProtKB">
        <authorList>
            <consortium name="Ensembl"/>
        </authorList>
    </citation>
    <scope>IDENTIFICATION</scope>
</reference>
<keyword evidence="3 6" id="KW-0812">Transmembrane</keyword>
<evidence type="ECO:0000256" key="3">
    <source>
        <dbReference type="ARBA" id="ARBA00022692"/>
    </source>
</evidence>
<organism evidence="7 8">
    <name type="scientific">Denticeps clupeoides</name>
    <name type="common">denticle herring</name>
    <dbReference type="NCBI Taxonomy" id="299321"/>
    <lineage>
        <taxon>Eukaryota</taxon>
        <taxon>Metazoa</taxon>
        <taxon>Chordata</taxon>
        <taxon>Craniata</taxon>
        <taxon>Vertebrata</taxon>
        <taxon>Euteleostomi</taxon>
        <taxon>Actinopterygii</taxon>
        <taxon>Neopterygii</taxon>
        <taxon>Teleostei</taxon>
        <taxon>Clupei</taxon>
        <taxon>Clupeiformes</taxon>
        <taxon>Denticipitoidei</taxon>
        <taxon>Denticipitidae</taxon>
        <taxon>Denticeps</taxon>
    </lineage>
</organism>
<name>A0AAY4ASL7_9TELE</name>
<dbReference type="Gene3D" id="1.10.1450.10">
    <property type="entry name" value="Tetraspanin"/>
    <property type="match status" value="1"/>
</dbReference>
<comment type="subcellular location">
    <subcellularLocation>
        <location evidence="1 6">Membrane</location>
        <topology evidence="1 6">Multi-pass membrane protein</topology>
    </subcellularLocation>
</comment>
<keyword evidence="4 6" id="KW-1133">Transmembrane helix</keyword>
<dbReference type="InterPro" id="IPR008952">
    <property type="entry name" value="Tetraspanin_EC2_sf"/>
</dbReference>
<keyword evidence="8" id="KW-1185">Reference proteome</keyword>
<reference evidence="7 8" key="1">
    <citation type="submission" date="2020-06" db="EMBL/GenBank/DDBJ databases">
        <authorList>
            <consortium name="Wellcome Sanger Institute Data Sharing"/>
        </authorList>
    </citation>
    <scope>NUCLEOTIDE SEQUENCE [LARGE SCALE GENOMIC DNA]</scope>
</reference>
<feature type="transmembrane region" description="Helical" evidence="6">
    <location>
        <begin position="55"/>
        <end position="78"/>
    </location>
</feature>
<keyword evidence="5 6" id="KW-0472">Membrane</keyword>
<accession>A0AAY4ASL7</accession>
<feature type="transmembrane region" description="Helical" evidence="6">
    <location>
        <begin position="12"/>
        <end position="35"/>
    </location>
</feature>
<dbReference type="PANTHER" id="PTHR19282:SF44">
    <property type="entry name" value="CD82 ANTIGEN"/>
    <property type="match status" value="1"/>
</dbReference>
<dbReference type="Pfam" id="PF00335">
    <property type="entry name" value="Tetraspanin"/>
    <property type="match status" value="1"/>
</dbReference>